<keyword evidence="1" id="KW-1133">Transmembrane helix</keyword>
<keyword evidence="1" id="KW-0472">Membrane</keyword>
<dbReference type="AlphaFoldDB" id="A0A1I4HVI5"/>
<dbReference type="Proteomes" id="UP000181969">
    <property type="component" value="Unassembled WGS sequence"/>
</dbReference>
<dbReference type="RefSeq" id="WP_074751473.1">
    <property type="nucleotide sequence ID" value="NZ_FOTJ01000011.1"/>
</dbReference>
<reference evidence="2 3" key="1">
    <citation type="submission" date="2016-10" db="EMBL/GenBank/DDBJ databases">
        <authorList>
            <person name="de Groot N.N."/>
        </authorList>
    </citation>
    <scope>NUCLEOTIDE SEQUENCE [LARGE SCALE GENOMIC DNA]</scope>
    <source>
        <strain evidence="2 3">M79</strain>
    </source>
</reference>
<organism evidence="2 3">
    <name type="scientific">Lactococcus garvieae</name>
    <dbReference type="NCBI Taxonomy" id="1363"/>
    <lineage>
        <taxon>Bacteria</taxon>
        <taxon>Bacillati</taxon>
        <taxon>Bacillota</taxon>
        <taxon>Bacilli</taxon>
        <taxon>Lactobacillales</taxon>
        <taxon>Streptococcaceae</taxon>
        <taxon>Lactococcus</taxon>
    </lineage>
</organism>
<evidence type="ECO:0000256" key="1">
    <source>
        <dbReference type="SAM" id="Phobius"/>
    </source>
</evidence>
<evidence type="ECO:0000313" key="2">
    <source>
        <dbReference type="EMBL" id="SFL46168.1"/>
    </source>
</evidence>
<feature type="transmembrane region" description="Helical" evidence="1">
    <location>
        <begin position="32"/>
        <end position="64"/>
    </location>
</feature>
<keyword evidence="1" id="KW-0812">Transmembrane</keyword>
<dbReference type="OrthoDB" id="2243406at2"/>
<evidence type="ECO:0000313" key="3">
    <source>
        <dbReference type="Proteomes" id="UP000181969"/>
    </source>
</evidence>
<sequence>MLWKIINEEDMARKYDQETSSKYTAFNQINNYFIGAISGFVIILAIPPYIFLFYPFYLIITIVLNIQDYRIRKRQLEKLLK</sequence>
<name>A0A1I4HVI5_9LACT</name>
<protein>
    <submittedName>
        <fullName evidence="2">Uncharacterized protein</fullName>
    </submittedName>
</protein>
<dbReference type="EMBL" id="FOTJ01000011">
    <property type="protein sequence ID" value="SFL46168.1"/>
    <property type="molecule type" value="Genomic_DNA"/>
</dbReference>
<accession>A0A1I4HVI5</accession>
<gene>
    <name evidence="2" type="ORF">SAMN05216438_11111</name>
</gene>
<proteinExistence type="predicted"/>